<evidence type="ECO:0000313" key="13">
    <source>
        <dbReference type="EMBL" id="ABQ13469.1"/>
    </source>
</evidence>
<keyword evidence="8 9" id="KW-0472">Membrane</keyword>
<feature type="coiled-coil region" evidence="10">
    <location>
        <begin position="202"/>
        <end position="251"/>
    </location>
</feature>
<dbReference type="NCBIfam" id="TIGR01843">
    <property type="entry name" value="type_I_hlyD"/>
    <property type="match status" value="1"/>
</dbReference>
<dbReference type="HOGENOM" id="CLU_023976_8_0_6"/>
<dbReference type="GO" id="GO:0009306">
    <property type="term" value="P:protein secretion"/>
    <property type="evidence" value="ECO:0007669"/>
    <property type="project" value="InterPro"/>
</dbReference>
<protein>
    <recommendedName>
        <fullName evidence="9">Membrane fusion protein (MFP) family protein</fullName>
    </recommendedName>
</protein>
<evidence type="ECO:0000313" key="14">
    <source>
        <dbReference type="Proteomes" id="UP000000248"/>
    </source>
</evidence>
<dbReference type="eggNOG" id="COG0845">
    <property type="taxonomic scope" value="Bacteria"/>
</dbReference>
<sequence length="421" mass="47221">MARREKLSQQDLKLVNDLSAALQVERHTGLWLGIFLLMTLVGAFLFWAYHSDLEEVTVGQGAVIPSSREQLIQSLDGGILNALYVKEGQLVEKDQPLLKMDDTRSSALLRESQAKVESLTAMLTRYRSEAYDEPLQFSSDLSAEIRQRETSAFQAGKNALQAKTEGLEKSIIFLKKSLDFLNDQVTRMEAMVKRGVASQLELSRMQQQQQEISNQIQSLYNQINDARALYLKEANENLVRTDSELAQALENVARYADPVARSEIRSPVRGIVNNIRINTVGGVINAGEEIMEIVPIDETLLVQAYIRPQDVAFIHPGQSAVVKLSAYDYSVYGGLEGKVTLLSPDTLKDERSRSQLNLDANQSYYRVLVETHGSKLTDKNGEELPIIPGMIATVDIKTGTKTVFEYLIRPVTRMKQALRER</sequence>
<dbReference type="OrthoDB" id="9775513at2"/>
<keyword evidence="10" id="KW-0175">Coiled coil</keyword>
<evidence type="ECO:0000256" key="9">
    <source>
        <dbReference type="RuleBase" id="RU365093"/>
    </source>
</evidence>
<organism evidence="13 14">
    <name type="scientific">Dichelobacter nodosus (strain VCS1703A)</name>
    <dbReference type="NCBI Taxonomy" id="246195"/>
    <lineage>
        <taxon>Bacteria</taxon>
        <taxon>Pseudomonadati</taxon>
        <taxon>Pseudomonadota</taxon>
        <taxon>Gammaproteobacteria</taxon>
        <taxon>Cardiobacteriales</taxon>
        <taxon>Cardiobacteriaceae</taxon>
        <taxon>Dichelobacter</taxon>
    </lineage>
</organism>
<feature type="domain" description="Multidrug resistance protein MdtA-like barrel-sandwich hybrid" evidence="11">
    <location>
        <begin position="77"/>
        <end position="291"/>
    </location>
</feature>
<evidence type="ECO:0000256" key="2">
    <source>
        <dbReference type="ARBA" id="ARBA00009477"/>
    </source>
</evidence>
<dbReference type="KEGG" id="dno:DNO_0549"/>
<dbReference type="PANTHER" id="PTHR30386:SF26">
    <property type="entry name" value="TRANSPORT PROTEIN COMB"/>
    <property type="match status" value="1"/>
</dbReference>
<keyword evidence="14" id="KW-1185">Reference proteome</keyword>
<keyword evidence="4 9" id="KW-1003">Cell membrane</keyword>
<dbReference type="PRINTS" id="PR01490">
    <property type="entry name" value="RTXTOXIND"/>
</dbReference>
<evidence type="ECO:0000259" key="11">
    <source>
        <dbReference type="Pfam" id="PF25917"/>
    </source>
</evidence>
<evidence type="ECO:0000256" key="6">
    <source>
        <dbReference type="ARBA" id="ARBA00022692"/>
    </source>
</evidence>
<dbReference type="EMBL" id="CP000513">
    <property type="protein sequence ID" value="ABQ13469.1"/>
    <property type="molecule type" value="Genomic_DNA"/>
</dbReference>
<evidence type="ECO:0000256" key="1">
    <source>
        <dbReference type="ARBA" id="ARBA00004377"/>
    </source>
</evidence>
<keyword evidence="6 9" id="KW-0812">Transmembrane</keyword>
<dbReference type="STRING" id="246195.DNO_0549"/>
<dbReference type="GO" id="GO:0005886">
    <property type="term" value="C:plasma membrane"/>
    <property type="evidence" value="ECO:0007669"/>
    <property type="project" value="UniProtKB-SubCell"/>
</dbReference>
<name>A5EVJ4_DICNV</name>
<dbReference type="PROSITE" id="PS00543">
    <property type="entry name" value="HLYD_FAMILY"/>
    <property type="match status" value="1"/>
</dbReference>
<keyword evidence="3 9" id="KW-0813">Transport</keyword>
<evidence type="ECO:0000259" key="12">
    <source>
        <dbReference type="Pfam" id="PF26002"/>
    </source>
</evidence>
<dbReference type="InterPro" id="IPR050739">
    <property type="entry name" value="MFP"/>
</dbReference>
<dbReference type="Gene3D" id="2.40.30.170">
    <property type="match status" value="1"/>
</dbReference>
<feature type="transmembrane region" description="Helical" evidence="9">
    <location>
        <begin position="29"/>
        <end position="49"/>
    </location>
</feature>
<accession>A5EVJ4</accession>
<feature type="domain" description="AprE-like beta-barrel" evidence="12">
    <location>
        <begin position="300"/>
        <end position="399"/>
    </location>
</feature>
<dbReference type="InterPro" id="IPR010129">
    <property type="entry name" value="T1SS_HlyD"/>
</dbReference>
<dbReference type="Pfam" id="PF26002">
    <property type="entry name" value="Beta-barrel_AprE"/>
    <property type="match status" value="1"/>
</dbReference>
<keyword evidence="5 9" id="KW-0997">Cell inner membrane</keyword>
<keyword evidence="7 9" id="KW-1133">Transmembrane helix</keyword>
<gene>
    <name evidence="13" type="ordered locus">DNO_0549</name>
</gene>
<dbReference type="PANTHER" id="PTHR30386">
    <property type="entry name" value="MEMBRANE FUSION SUBUNIT OF EMRAB-TOLC MULTIDRUG EFFLUX PUMP"/>
    <property type="match status" value="1"/>
</dbReference>
<proteinExistence type="inferred from homology"/>
<evidence type="ECO:0000256" key="7">
    <source>
        <dbReference type="ARBA" id="ARBA00022989"/>
    </source>
</evidence>
<evidence type="ECO:0000256" key="5">
    <source>
        <dbReference type="ARBA" id="ARBA00022519"/>
    </source>
</evidence>
<evidence type="ECO:0000256" key="8">
    <source>
        <dbReference type="ARBA" id="ARBA00023136"/>
    </source>
</evidence>
<dbReference type="Proteomes" id="UP000000248">
    <property type="component" value="Chromosome"/>
</dbReference>
<comment type="similarity">
    <text evidence="2 9">Belongs to the membrane fusion protein (MFP) (TC 8.A.1) family.</text>
</comment>
<dbReference type="AlphaFoldDB" id="A5EVJ4"/>
<dbReference type="InterPro" id="IPR006144">
    <property type="entry name" value="Secretion_HlyD_CS"/>
</dbReference>
<dbReference type="Pfam" id="PF25917">
    <property type="entry name" value="BSH_RND"/>
    <property type="match status" value="1"/>
</dbReference>
<dbReference type="RefSeq" id="WP_012030882.1">
    <property type="nucleotide sequence ID" value="NC_009446.1"/>
</dbReference>
<comment type="subcellular location">
    <subcellularLocation>
        <location evidence="1 9">Cell inner membrane</location>
        <topology evidence="1 9">Single-pass membrane protein</topology>
    </subcellularLocation>
</comment>
<reference evidence="13 14" key="1">
    <citation type="journal article" date="2007" name="Nat. Biotechnol.">
        <title>Genome sequence and identification of candidate vaccine antigens from the animal pathogen Dichelobacter nodosus.</title>
        <authorList>
            <person name="Myers G.S."/>
            <person name="Parker D."/>
            <person name="Al-Hasani K."/>
            <person name="Kennan R.M."/>
            <person name="Seemann T."/>
            <person name="Ren Q."/>
            <person name="Badger J.H."/>
            <person name="Selengut J.D."/>
            <person name="Deboy R.T."/>
            <person name="Tettelin H."/>
            <person name="Boyce J.D."/>
            <person name="McCarl V.P."/>
            <person name="Han X."/>
            <person name="Nelson W.C."/>
            <person name="Madupu R."/>
            <person name="Mohamoud Y."/>
            <person name="Holley T."/>
            <person name="Fedorova N."/>
            <person name="Khouri H."/>
            <person name="Bottomley S.P."/>
            <person name="Whittington R.J."/>
            <person name="Adler B."/>
            <person name="Songer J.G."/>
            <person name="Rood J.I."/>
            <person name="Paulsen I.T."/>
        </authorList>
    </citation>
    <scope>NUCLEOTIDE SEQUENCE [LARGE SCALE GENOMIC DNA]</scope>
    <source>
        <strain evidence="13 14">VCS1703A</strain>
    </source>
</reference>
<evidence type="ECO:0000256" key="3">
    <source>
        <dbReference type="ARBA" id="ARBA00022448"/>
    </source>
</evidence>
<dbReference type="InterPro" id="IPR058982">
    <property type="entry name" value="Beta-barrel_AprE"/>
</dbReference>
<evidence type="ECO:0000256" key="10">
    <source>
        <dbReference type="SAM" id="Coils"/>
    </source>
</evidence>
<dbReference type="InterPro" id="IPR058625">
    <property type="entry name" value="MdtA-like_BSH"/>
</dbReference>
<evidence type="ECO:0000256" key="4">
    <source>
        <dbReference type="ARBA" id="ARBA00022475"/>
    </source>
</evidence>